<accession>A0ABV9F9N0</accession>
<dbReference type="SUPFAM" id="SSF53822">
    <property type="entry name" value="Periplasmic binding protein-like I"/>
    <property type="match status" value="1"/>
</dbReference>
<gene>
    <name evidence="4" type="ORF">ACFO3S_04570</name>
</gene>
<dbReference type="EMBL" id="JBHSEP010000002">
    <property type="protein sequence ID" value="MFC4597500.1"/>
    <property type="molecule type" value="Genomic_DNA"/>
</dbReference>
<dbReference type="PROSITE" id="PS51257">
    <property type="entry name" value="PROKAR_LIPOPROTEIN"/>
    <property type="match status" value="1"/>
</dbReference>
<dbReference type="Proteomes" id="UP001596028">
    <property type="component" value="Unassembled WGS sequence"/>
</dbReference>
<comment type="subcellular location">
    <subcellularLocation>
        <location evidence="1">Cell envelope</location>
    </subcellularLocation>
</comment>
<reference evidence="5" key="1">
    <citation type="journal article" date="2019" name="Int. J. Syst. Evol. Microbiol.">
        <title>The Global Catalogue of Microorganisms (GCM) 10K type strain sequencing project: providing services to taxonomists for standard genome sequencing and annotation.</title>
        <authorList>
            <consortium name="The Broad Institute Genomics Platform"/>
            <consortium name="The Broad Institute Genome Sequencing Center for Infectious Disease"/>
            <person name="Wu L."/>
            <person name="Ma J."/>
        </authorList>
    </citation>
    <scope>NUCLEOTIDE SEQUENCE [LARGE SCALE GENOMIC DNA]</scope>
    <source>
        <strain evidence="5">CCUG 49571</strain>
    </source>
</reference>
<dbReference type="InterPro" id="IPR028082">
    <property type="entry name" value="Peripla_BP_I"/>
</dbReference>
<feature type="domain" description="Periplasmic binding protein" evidence="3">
    <location>
        <begin position="63"/>
        <end position="308"/>
    </location>
</feature>
<evidence type="ECO:0000256" key="1">
    <source>
        <dbReference type="ARBA" id="ARBA00004196"/>
    </source>
</evidence>
<keyword evidence="5" id="KW-1185">Reference proteome</keyword>
<dbReference type="PANTHER" id="PTHR30036">
    <property type="entry name" value="D-XYLOSE-BINDING PERIPLASMIC PROTEIN"/>
    <property type="match status" value="1"/>
</dbReference>
<comment type="similarity">
    <text evidence="2">Belongs to the bacterial solute-binding protein 2 family.</text>
</comment>
<protein>
    <submittedName>
        <fullName evidence="4">Sugar ABC transporter substrate-binding protein</fullName>
    </submittedName>
</protein>
<dbReference type="PANTHER" id="PTHR30036:SF7">
    <property type="entry name" value="ABC TRANSPORTER PERIPLASMIC-BINDING PROTEIN YPHF"/>
    <property type="match status" value="1"/>
</dbReference>
<dbReference type="Gene3D" id="3.40.50.2300">
    <property type="match status" value="2"/>
</dbReference>
<dbReference type="RefSeq" id="WP_378092757.1">
    <property type="nucleotide sequence ID" value="NZ_JBHSEP010000002.1"/>
</dbReference>
<comment type="caution">
    <text evidence="4">The sequence shown here is derived from an EMBL/GenBank/DDBJ whole genome shotgun (WGS) entry which is preliminary data.</text>
</comment>
<evidence type="ECO:0000259" key="3">
    <source>
        <dbReference type="Pfam" id="PF13407"/>
    </source>
</evidence>
<dbReference type="InterPro" id="IPR050555">
    <property type="entry name" value="Bact_Solute-Bind_Prot2"/>
</dbReference>
<dbReference type="InterPro" id="IPR025997">
    <property type="entry name" value="SBP_2_dom"/>
</dbReference>
<name>A0ABV9F9N0_9BACL</name>
<organism evidence="4 5">
    <name type="scientific">Cohnella hongkongensis</name>
    <dbReference type="NCBI Taxonomy" id="178337"/>
    <lineage>
        <taxon>Bacteria</taxon>
        <taxon>Bacillati</taxon>
        <taxon>Bacillota</taxon>
        <taxon>Bacilli</taxon>
        <taxon>Bacillales</taxon>
        <taxon>Paenibacillaceae</taxon>
        <taxon>Cohnella</taxon>
    </lineage>
</organism>
<sequence length="323" mass="35084">MATTTERLNRKLPLLLTLLLFAAIAAIGGCRGETLPAEPGASARPSSPSAAKQTHTFGIIYPMMHSFYETITRSAEEAAAKIGVRLVVKAPGEANLEQQIRMMETLIVQRVDGIAIAPIDADALAPLIDKAVDSGIPVICFESDSPDSKRLAYVGGSNPDAGRKMGEQLNERLKGKGMILVETGMPRMRSLNERLEGLLAYLNERTDIQVLEVRYHEGNEARALQDLEEMLDAHPHFDAFVGLDAVSGSASILVWKAKGLSRYALTIGLSPQHREGLRNGQLTAVLSQQEEEWGRRIVETLEAAAQGRAIPSFGDAEIEVFQS</sequence>
<proteinExistence type="inferred from homology"/>
<dbReference type="Pfam" id="PF13407">
    <property type="entry name" value="Peripla_BP_4"/>
    <property type="match status" value="1"/>
</dbReference>
<evidence type="ECO:0000313" key="5">
    <source>
        <dbReference type="Proteomes" id="UP001596028"/>
    </source>
</evidence>
<evidence type="ECO:0000313" key="4">
    <source>
        <dbReference type="EMBL" id="MFC4597500.1"/>
    </source>
</evidence>
<evidence type="ECO:0000256" key="2">
    <source>
        <dbReference type="ARBA" id="ARBA00007639"/>
    </source>
</evidence>